<feature type="transmembrane region" description="Helical" evidence="1">
    <location>
        <begin position="96"/>
        <end position="118"/>
    </location>
</feature>
<evidence type="ECO:0000313" key="4">
    <source>
        <dbReference type="Proteomes" id="UP000261480"/>
    </source>
</evidence>
<dbReference type="PANTHER" id="PTHR31626">
    <property type="entry name" value="SUSHI DOMAIN-CONTAINING PROTEIN"/>
    <property type="match status" value="1"/>
</dbReference>
<dbReference type="AlphaFoldDB" id="A0A3B3YAP7"/>
<dbReference type="Ensembl" id="ENSPMET00000007672.1">
    <property type="protein sequence ID" value="ENSPMEP00000024426.1"/>
    <property type="gene ID" value="ENSPMEG00000006702.1"/>
</dbReference>
<evidence type="ECO:0000256" key="1">
    <source>
        <dbReference type="SAM" id="Phobius"/>
    </source>
</evidence>
<keyword evidence="1" id="KW-0472">Membrane</keyword>
<feature type="domain" description="FAM171 N-terminal" evidence="2">
    <location>
        <begin position="154"/>
        <end position="239"/>
    </location>
</feature>
<proteinExistence type="predicted"/>
<dbReference type="Proteomes" id="UP000261480">
    <property type="component" value="Unplaced"/>
</dbReference>
<keyword evidence="4" id="KW-1185">Reference proteome</keyword>
<dbReference type="PANTHER" id="PTHR31626:SF2">
    <property type="entry name" value="PROTEIN FAM171B"/>
    <property type="match status" value="1"/>
</dbReference>
<dbReference type="Pfam" id="PF10577">
    <property type="entry name" value="FAM171A1-2-B_N"/>
    <property type="match status" value="2"/>
</dbReference>
<evidence type="ECO:0000259" key="2">
    <source>
        <dbReference type="Pfam" id="PF10577"/>
    </source>
</evidence>
<sequence length="266" mass="28619">QKQSVSDLVTCLFCCVWLSGKVTFCFLSAPPTGSSFVLRVQVSDMLTGRPLSKAAVELFVNHTLRSAAFSGGAGDARLHVPFHAGLPVAVATSKQVLSGLCFFIPAVFSSVTLSLLALTRGNVWLFDDSVLITSRTAGIIRPDFSLMLSGFVSVELSPVAAVSVQLFSGDVELDVSGPIQISLNVPESRGLRESDVVPAWFFSRTAGGWMRNGLGKMALVDGKLMWTFTAPHLGYWIAAPLTSSRGRFLLQMCLSPAERTEQEKTN</sequence>
<evidence type="ECO:0000313" key="3">
    <source>
        <dbReference type="Ensembl" id="ENSPMEP00000024426.1"/>
    </source>
</evidence>
<keyword evidence="1" id="KW-0812">Transmembrane</keyword>
<reference evidence="3" key="2">
    <citation type="submission" date="2025-09" db="UniProtKB">
        <authorList>
            <consortium name="Ensembl"/>
        </authorList>
    </citation>
    <scope>IDENTIFICATION</scope>
</reference>
<reference evidence="3" key="1">
    <citation type="submission" date="2025-08" db="UniProtKB">
        <authorList>
            <consortium name="Ensembl"/>
        </authorList>
    </citation>
    <scope>IDENTIFICATION</scope>
</reference>
<accession>A0A3B3YAP7</accession>
<dbReference type="InterPro" id="IPR018890">
    <property type="entry name" value="FAM171"/>
</dbReference>
<protein>
    <recommendedName>
        <fullName evidence="2">FAM171 N-terminal domain-containing protein</fullName>
    </recommendedName>
</protein>
<organism evidence="3 4">
    <name type="scientific">Poecilia mexicana</name>
    <dbReference type="NCBI Taxonomy" id="48701"/>
    <lineage>
        <taxon>Eukaryota</taxon>
        <taxon>Metazoa</taxon>
        <taxon>Chordata</taxon>
        <taxon>Craniata</taxon>
        <taxon>Vertebrata</taxon>
        <taxon>Euteleostomi</taxon>
        <taxon>Actinopterygii</taxon>
        <taxon>Neopterygii</taxon>
        <taxon>Teleostei</taxon>
        <taxon>Neoteleostei</taxon>
        <taxon>Acanthomorphata</taxon>
        <taxon>Ovalentaria</taxon>
        <taxon>Atherinomorphae</taxon>
        <taxon>Cyprinodontiformes</taxon>
        <taxon>Poeciliidae</taxon>
        <taxon>Poeciliinae</taxon>
        <taxon>Poecilia</taxon>
    </lineage>
</organism>
<feature type="domain" description="FAM171 N-terminal" evidence="2">
    <location>
        <begin position="37"/>
        <end position="138"/>
    </location>
</feature>
<name>A0A3B3YAP7_9TELE</name>
<dbReference type="InterPro" id="IPR048530">
    <property type="entry name" value="FAM171_N"/>
</dbReference>
<keyword evidence="1" id="KW-1133">Transmembrane helix</keyword>